<dbReference type="AlphaFoldDB" id="A0A0A9G4V9"/>
<organism evidence="1">
    <name type="scientific">Arundo donax</name>
    <name type="common">Giant reed</name>
    <name type="synonym">Donax arundinaceus</name>
    <dbReference type="NCBI Taxonomy" id="35708"/>
    <lineage>
        <taxon>Eukaryota</taxon>
        <taxon>Viridiplantae</taxon>
        <taxon>Streptophyta</taxon>
        <taxon>Embryophyta</taxon>
        <taxon>Tracheophyta</taxon>
        <taxon>Spermatophyta</taxon>
        <taxon>Magnoliopsida</taxon>
        <taxon>Liliopsida</taxon>
        <taxon>Poales</taxon>
        <taxon>Poaceae</taxon>
        <taxon>PACMAD clade</taxon>
        <taxon>Arundinoideae</taxon>
        <taxon>Arundineae</taxon>
        <taxon>Arundo</taxon>
    </lineage>
</organism>
<dbReference type="EMBL" id="GBRH01179377">
    <property type="protein sequence ID" value="JAE18519.1"/>
    <property type="molecule type" value="Transcribed_RNA"/>
</dbReference>
<name>A0A0A9G4V9_ARUDO</name>
<accession>A0A0A9G4V9</accession>
<reference evidence="1" key="2">
    <citation type="journal article" date="2015" name="Data Brief">
        <title>Shoot transcriptome of the giant reed, Arundo donax.</title>
        <authorList>
            <person name="Barrero R.A."/>
            <person name="Guerrero F.D."/>
            <person name="Moolhuijzen P."/>
            <person name="Goolsby J.A."/>
            <person name="Tidwell J."/>
            <person name="Bellgard S.E."/>
            <person name="Bellgard M.I."/>
        </authorList>
    </citation>
    <scope>NUCLEOTIDE SEQUENCE</scope>
    <source>
        <tissue evidence="1">Shoot tissue taken approximately 20 cm above the soil surface</tissue>
    </source>
</reference>
<protein>
    <submittedName>
        <fullName evidence="1">Uncharacterized protein</fullName>
    </submittedName>
</protein>
<proteinExistence type="predicted"/>
<reference evidence="1" key="1">
    <citation type="submission" date="2014-09" db="EMBL/GenBank/DDBJ databases">
        <authorList>
            <person name="Magalhaes I.L.F."/>
            <person name="Oliveira U."/>
            <person name="Santos F.R."/>
            <person name="Vidigal T.H.D.A."/>
            <person name="Brescovit A.D."/>
            <person name="Santos A.J."/>
        </authorList>
    </citation>
    <scope>NUCLEOTIDE SEQUENCE</scope>
    <source>
        <tissue evidence="1">Shoot tissue taken approximately 20 cm above the soil surface</tissue>
    </source>
</reference>
<evidence type="ECO:0000313" key="1">
    <source>
        <dbReference type="EMBL" id="JAE18519.1"/>
    </source>
</evidence>
<sequence length="28" mass="3080">MNGSEDTFPKKCLWFCISRLTTPSSSGS</sequence>